<comment type="caution">
    <text evidence="2">The sequence shown here is derived from an EMBL/GenBank/DDBJ whole genome shotgun (WGS) entry which is preliminary data.</text>
</comment>
<proteinExistence type="predicted"/>
<dbReference type="PROSITE" id="PS51257">
    <property type="entry name" value="PROKAR_LIPOPROTEIN"/>
    <property type="match status" value="1"/>
</dbReference>
<evidence type="ECO:0000256" key="1">
    <source>
        <dbReference type="SAM" id="SignalP"/>
    </source>
</evidence>
<evidence type="ECO:0008006" key="4">
    <source>
        <dbReference type="Google" id="ProtNLM"/>
    </source>
</evidence>
<dbReference type="RefSeq" id="WP_121212415.1">
    <property type="nucleotide sequence ID" value="NZ_RBIM01000008.1"/>
</dbReference>
<feature type="chain" id="PRO_5019728376" description="Lipoprotein" evidence="1">
    <location>
        <begin position="18"/>
        <end position="164"/>
    </location>
</feature>
<evidence type="ECO:0000313" key="2">
    <source>
        <dbReference type="EMBL" id="RKQ94189.1"/>
    </source>
</evidence>
<gene>
    <name evidence="2" type="ORF">C7435_3162</name>
</gene>
<name>A0A495D076_9PROT</name>
<dbReference type="EMBL" id="RBIM01000008">
    <property type="protein sequence ID" value="RKQ94189.1"/>
    <property type="molecule type" value="Genomic_DNA"/>
</dbReference>
<dbReference type="AlphaFoldDB" id="A0A495D076"/>
<organism evidence="2 3">
    <name type="scientific">Maricaulis maris</name>
    <dbReference type="NCBI Taxonomy" id="74318"/>
    <lineage>
        <taxon>Bacteria</taxon>
        <taxon>Pseudomonadati</taxon>
        <taxon>Pseudomonadota</taxon>
        <taxon>Alphaproteobacteria</taxon>
        <taxon>Maricaulales</taxon>
        <taxon>Maricaulaceae</taxon>
        <taxon>Maricaulis</taxon>
    </lineage>
</organism>
<dbReference type="Proteomes" id="UP000273675">
    <property type="component" value="Unassembled WGS sequence"/>
</dbReference>
<protein>
    <recommendedName>
        <fullName evidence="4">Lipoprotein</fullName>
    </recommendedName>
</protein>
<dbReference type="OrthoDB" id="9985760at2"/>
<keyword evidence="1" id="KW-0732">Signal</keyword>
<reference evidence="2 3" key="1">
    <citation type="submission" date="2018-10" db="EMBL/GenBank/DDBJ databases">
        <title>Genomic Encyclopedia of Type Strains, Phase IV (KMG-IV): sequencing the most valuable type-strain genomes for metagenomic binning, comparative biology and taxonomic classification.</title>
        <authorList>
            <person name="Goeker M."/>
        </authorList>
    </citation>
    <scope>NUCLEOTIDE SEQUENCE [LARGE SCALE GENOMIC DNA]</scope>
    <source>
        <strain evidence="2 3">DSM 4734</strain>
    </source>
</reference>
<evidence type="ECO:0000313" key="3">
    <source>
        <dbReference type="Proteomes" id="UP000273675"/>
    </source>
</evidence>
<accession>A0A495D076</accession>
<sequence>MRYLSAIFASAFLAACAHDPAAAPTPQASALVTEYSVSVDAALPGQRVTVGEESSFRSNGDGEMVVMVFLEDLPAGVTDLADASGTDSRTLMVGMQPSRDGDGRIVYEIHLAFQDDVEAHPFGLQDRPRLVAAEGETATVHLGQEAGEVYSRLTIDVTSHTVVD</sequence>
<feature type="signal peptide" evidence="1">
    <location>
        <begin position="1"/>
        <end position="17"/>
    </location>
</feature>